<proteinExistence type="predicted"/>
<reference evidence="1" key="1">
    <citation type="journal article" date="2015" name="Nature">
        <title>Complex archaea that bridge the gap between prokaryotes and eukaryotes.</title>
        <authorList>
            <person name="Spang A."/>
            <person name="Saw J.H."/>
            <person name="Jorgensen S.L."/>
            <person name="Zaremba-Niedzwiedzka K."/>
            <person name="Martijn J."/>
            <person name="Lind A.E."/>
            <person name="van Eijk R."/>
            <person name="Schleper C."/>
            <person name="Guy L."/>
            <person name="Ettema T.J."/>
        </authorList>
    </citation>
    <scope>NUCLEOTIDE SEQUENCE</scope>
</reference>
<gene>
    <name evidence="1" type="ORF">LCGC14_2904680</name>
</gene>
<protein>
    <submittedName>
        <fullName evidence="1">Uncharacterized protein</fullName>
    </submittedName>
</protein>
<comment type="caution">
    <text evidence="1">The sequence shown here is derived from an EMBL/GenBank/DDBJ whole genome shotgun (WGS) entry which is preliminary data.</text>
</comment>
<sequence length="81" mass="9296">MKATDKIRVLDTLPQAYHKEVVDQLKECLKVAKSDHSIRTVIVCMEDSQKTVSYYWSICEDRAYLGSRLILAGLRRLGLKP</sequence>
<dbReference type="AlphaFoldDB" id="A0A0F8XTW7"/>
<accession>A0A0F8XTW7</accession>
<evidence type="ECO:0000313" key="1">
    <source>
        <dbReference type="EMBL" id="KKK72358.1"/>
    </source>
</evidence>
<organism evidence="1">
    <name type="scientific">marine sediment metagenome</name>
    <dbReference type="NCBI Taxonomy" id="412755"/>
    <lineage>
        <taxon>unclassified sequences</taxon>
        <taxon>metagenomes</taxon>
        <taxon>ecological metagenomes</taxon>
    </lineage>
</organism>
<name>A0A0F8XTW7_9ZZZZ</name>
<dbReference type="EMBL" id="LAZR01057294">
    <property type="protein sequence ID" value="KKK72358.1"/>
    <property type="molecule type" value="Genomic_DNA"/>
</dbReference>